<dbReference type="AlphaFoldDB" id="A0A0D1XXU5"/>
<protein>
    <submittedName>
        <fullName evidence="1">Uncharacterized protein</fullName>
    </submittedName>
</protein>
<organism evidence="1 3">
    <name type="scientific">Aneurinibacillus migulanus</name>
    <name type="common">Bacillus migulanus</name>
    <dbReference type="NCBI Taxonomy" id="47500"/>
    <lineage>
        <taxon>Bacteria</taxon>
        <taxon>Bacillati</taxon>
        <taxon>Bacillota</taxon>
        <taxon>Bacilli</taxon>
        <taxon>Bacillales</taxon>
        <taxon>Paenibacillaceae</taxon>
        <taxon>Aneurinibacillus group</taxon>
        <taxon>Aneurinibacillus</taxon>
    </lineage>
</organism>
<keyword evidence="3" id="KW-1185">Reference proteome</keyword>
<dbReference type="OrthoDB" id="1090891at2"/>
<evidence type="ECO:0000313" key="3">
    <source>
        <dbReference type="Proteomes" id="UP000037269"/>
    </source>
</evidence>
<evidence type="ECO:0000313" key="2">
    <source>
        <dbReference type="EMBL" id="SDI01797.1"/>
    </source>
</evidence>
<dbReference type="Proteomes" id="UP000037269">
    <property type="component" value="Unassembled WGS sequence"/>
</dbReference>
<dbReference type="EMBL" id="LGUG01000004">
    <property type="protein sequence ID" value="KON98028.1"/>
    <property type="molecule type" value="Genomic_DNA"/>
</dbReference>
<proteinExistence type="predicted"/>
<evidence type="ECO:0000313" key="1">
    <source>
        <dbReference type="EMBL" id="KON98028.1"/>
    </source>
</evidence>
<reference evidence="2 4" key="2">
    <citation type="submission" date="2016-10" db="EMBL/GenBank/DDBJ databases">
        <authorList>
            <person name="de Groot N.N."/>
        </authorList>
    </citation>
    <scope>NUCLEOTIDE SEQUENCE [LARGE SCALE GENOMIC DNA]</scope>
    <source>
        <strain evidence="2 4">DSM 2895</strain>
    </source>
</reference>
<gene>
    <name evidence="1" type="ORF">AF333_23915</name>
    <name evidence="2" type="ORF">SAMN04487909_101257</name>
</gene>
<name>A0A0D1XXU5_ANEMI</name>
<dbReference type="EMBL" id="FNED01000001">
    <property type="protein sequence ID" value="SDI01797.1"/>
    <property type="molecule type" value="Genomic_DNA"/>
</dbReference>
<dbReference type="GeneID" id="42308173"/>
<accession>A0A0D1XXU5</accession>
<evidence type="ECO:0000313" key="4">
    <source>
        <dbReference type="Proteomes" id="UP000182836"/>
    </source>
</evidence>
<dbReference type="RefSeq" id="WP_043067958.1">
    <property type="nucleotide sequence ID" value="NZ_BJOA01000350.1"/>
</dbReference>
<dbReference type="PATRIC" id="fig|47500.8.peg.3327"/>
<reference evidence="1 3" key="1">
    <citation type="submission" date="2015-07" db="EMBL/GenBank/DDBJ databases">
        <title>Fjat-14205 dsm 2895.</title>
        <authorList>
            <person name="Liu B."/>
            <person name="Wang J."/>
            <person name="Zhu Y."/>
            <person name="Liu G."/>
            <person name="Chen Q."/>
            <person name="Chen Z."/>
            <person name="Lan J."/>
            <person name="Che J."/>
            <person name="Ge C."/>
            <person name="Shi H."/>
            <person name="Pan Z."/>
            <person name="Liu X."/>
        </authorList>
    </citation>
    <scope>NUCLEOTIDE SEQUENCE [LARGE SCALE GENOMIC DNA]</scope>
    <source>
        <strain evidence="1 3">DSM 2895</strain>
    </source>
</reference>
<dbReference type="STRING" id="47500.AF333_23915"/>
<dbReference type="Proteomes" id="UP000182836">
    <property type="component" value="Unassembled WGS sequence"/>
</dbReference>
<sequence length="681" mass="77165">MNNDKTAFSTNAEYDNSNDQYPQFSEAIKHHFSTFDNLPLFTTDAEGLFEAFLESLPHKARQHYTCSCCRHFVNRFGGLVSISEDGEISSVLWDEDNTPKFFVKSVKAMKEIVLKSKVTGVFVSSEKTLGQPHSGGWDHMAVTLPTEKVYYSRLKTAGQEMAEKKEDFRILNAGLVEYPLDAVDQALILLESESLYRSNKILGVAKFLQELHIKRQNTRNSRVQDNITWLAVATAPAGFCHIKSSMIGTLLDDIVAGLSFDSISRRFAEKMNPSNYMRSQVAPSQGNIQQAEKIVEKLGIANSLRRRYATFQEITQFIWKNNESSKEKSDVKVEGVFSNITPKESKPNKVELPNTIMTWEKFQRTVLLTAESIEVRVDNPNRLMALVTASDQQAPNILLWNNPFSWYYHGGIDGEIKRRVESAGGRYEGNEIRCSLIWEGYTDLDLHCVTPSSEHIYYGDKMSSCNGWLDIDMNGGSHRDYSPVENIRWSNGHASKGKYVFYVHNYCERGSGRTPFKAELEVNGQIYTYHGVAGNTGFKETLFTFDYVKGQHPDISSTNYSSDNAWNVQLNSFVKVKGITNSPNLWNEEKVTHSGHHIFFLLDGCKDLSEGKGRGFFNETLKSELREIRKTLEAYTANTPIEDVENASACGVGYSKDSEWDLTLKITSNNSTRIIKIDRWD</sequence>